<dbReference type="Proteomes" id="UP000730482">
    <property type="component" value="Unassembled WGS sequence"/>
</dbReference>
<organism evidence="1 2">
    <name type="scientific">Catenulispora pinistramenti</name>
    <dbReference type="NCBI Taxonomy" id="2705254"/>
    <lineage>
        <taxon>Bacteria</taxon>
        <taxon>Bacillati</taxon>
        <taxon>Actinomycetota</taxon>
        <taxon>Actinomycetes</taxon>
        <taxon>Catenulisporales</taxon>
        <taxon>Catenulisporaceae</taxon>
        <taxon>Catenulispora</taxon>
    </lineage>
</organism>
<reference evidence="1 2" key="1">
    <citation type="submission" date="2020-02" db="EMBL/GenBank/DDBJ databases">
        <title>Acidophilic actinobacteria isolated from forest soil.</title>
        <authorList>
            <person name="Golinska P."/>
        </authorList>
    </citation>
    <scope>NUCLEOTIDE SEQUENCE [LARGE SCALE GENOMIC DNA]</scope>
    <source>
        <strain evidence="1 2">NL8</strain>
    </source>
</reference>
<proteinExistence type="predicted"/>
<gene>
    <name evidence="1" type="ORF">KGQ19_37390</name>
</gene>
<dbReference type="EMBL" id="JAAFYZ010000195">
    <property type="protein sequence ID" value="MBS2552545.1"/>
    <property type="molecule type" value="Genomic_DNA"/>
</dbReference>
<evidence type="ECO:0000313" key="2">
    <source>
        <dbReference type="Proteomes" id="UP000730482"/>
    </source>
</evidence>
<dbReference type="RefSeq" id="WP_212018233.1">
    <property type="nucleotide sequence ID" value="NZ_JAAFYZ010000195.1"/>
</dbReference>
<protein>
    <submittedName>
        <fullName evidence="1">Uncharacterized protein</fullName>
    </submittedName>
</protein>
<name>A0ABS5L2I6_9ACTN</name>
<sequence>MTTTTRIARVFDGATDGVPYYAPDHPRLNPVDRTQPLAYLAAGTPLLMTTASEPDFVEPARGEVVPMGFRTDGTWIWNDALTYYLSEYGFAPEPEFLAAMQAAGWQCPTPPEDVLERALEELFED</sequence>
<accession>A0ABS5L2I6</accession>
<keyword evidence="2" id="KW-1185">Reference proteome</keyword>
<evidence type="ECO:0000313" key="1">
    <source>
        <dbReference type="EMBL" id="MBS2552545.1"/>
    </source>
</evidence>
<comment type="caution">
    <text evidence="1">The sequence shown here is derived from an EMBL/GenBank/DDBJ whole genome shotgun (WGS) entry which is preliminary data.</text>
</comment>